<protein>
    <recommendedName>
        <fullName evidence="4">Arrestin-like N-terminal domain-containing protein</fullName>
    </recommendedName>
</protein>
<name>A0A067SAP9_GALM3</name>
<proteinExistence type="predicted"/>
<feature type="region of interest" description="Disordered" evidence="1">
    <location>
        <begin position="413"/>
        <end position="440"/>
    </location>
</feature>
<organism evidence="2 3">
    <name type="scientific">Galerina marginata (strain CBS 339.88)</name>
    <dbReference type="NCBI Taxonomy" id="685588"/>
    <lineage>
        <taxon>Eukaryota</taxon>
        <taxon>Fungi</taxon>
        <taxon>Dikarya</taxon>
        <taxon>Basidiomycota</taxon>
        <taxon>Agaricomycotina</taxon>
        <taxon>Agaricomycetes</taxon>
        <taxon>Agaricomycetidae</taxon>
        <taxon>Agaricales</taxon>
        <taxon>Agaricineae</taxon>
        <taxon>Strophariaceae</taxon>
        <taxon>Galerina</taxon>
    </lineage>
</organism>
<dbReference type="OrthoDB" id="3262423at2759"/>
<evidence type="ECO:0000313" key="2">
    <source>
        <dbReference type="EMBL" id="KDR67027.1"/>
    </source>
</evidence>
<evidence type="ECO:0008006" key="4">
    <source>
        <dbReference type="Google" id="ProtNLM"/>
    </source>
</evidence>
<gene>
    <name evidence="2" type="ORF">GALMADRAFT_147458</name>
</gene>
<evidence type="ECO:0000256" key="1">
    <source>
        <dbReference type="SAM" id="MobiDB-lite"/>
    </source>
</evidence>
<keyword evidence="3" id="KW-1185">Reference proteome</keyword>
<reference evidence="3" key="1">
    <citation type="journal article" date="2014" name="Proc. Natl. Acad. Sci. U.S.A.">
        <title>Extensive sampling of basidiomycete genomes demonstrates inadequacy of the white-rot/brown-rot paradigm for wood decay fungi.</title>
        <authorList>
            <person name="Riley R."/>
            <person name="Salamov A.A."/>
            <person name="Brown D.W."/>
            <person name="Nagy L.G."/>
            <person name="Floudas D."/>
            <person name="Held B.W."/>
            <person name="Levasseur A."/>
            <person name="Lombard V."/>
            <person name="Morin E."/>
            <person name="Otillar R."/>
            <person name="Lindquist E.A."/>
            <person name="Sun H."/>
            <person name="LaButti K.M."/>
            <person name="Schmutz J."/>
            <person name="Jabbour D."/>
            <person name="Luo H."/>
            <person name="Baker S.E."/>
            <person name="Pisabarro A.G."/>
            <person name="Walton J.D."/>
            <person name="Blanchette R.A."/>
            <person name="Henrissat B."/>
            <person name="Martin F."/>
            <person name="Cullen D."/>
            <person name="Hibbett D.S."/>
            <person name="Grigoriev I.V."/>
        </authorList>
    </citation>
    <scope>NUCLEOTIDE SEQUENCE [LARGE SCALE GENOMIC DNA]</scope>
    <source>
        <strain evidence="3">CBS 339.88</strain>
    </source>
</reference>
<sequence>MSTPIRTPSNASGISQARRRFNIFNRRLSYASSVSLATIDTVLPEYQSRPSTEMPPEFDETSQIEAFETLLEDRIEGENGSGFTHVASLPPSPTLSSSSMRLLSLPTHPVLSNSAVGLNRSGSLPHFEYSFPIKSWGRRWATLHTFSLVSIPGMANPPRIKPATPLFYGGEPISGLLELDLKSLQKFQEISISASIDAVALRGTYFTGYVDSTFKFLDYNHILWNESMGEPPSTTRQTNAREFDGNLSGSYQLSFSFPFPPQVDSDRLPYPSEFSSLPQNITQINPFPVVPGSRSEAVLPLPPPHANREIEPFLLDSKFSVSSPRRPLPSANHIDPFTRASVPLPPVNANRIDPFQKTSIPLQQSSHQMGRDHFPTPPSFSRNDLSWIAVCYELSVTFVDGQSRSSNKLTVPISYMPTTTPPPASEKRQKAYRANNTPPGPYSDPDGWINISLPLSVVEGVNVTCTFLLAKPLSYTRGTAINCFLTIFSEDTEALKVLADRKSPHVRLVRRLRTFRPHAASTATTLSPESMFNANRQEISRAVWQVPSGNVVQTRNIRHLEGEIQLPVDLMPSSTRLPSPLVIDYFVELLPFRLDIFQPGFKGNSTPHPPPKVLASSPVSITTMHSPGLPRRVAVVDSVRSQRSQRM</sequence>
<evidence type="ECO:0000313" key="3">
    <source>
        <dbReference type="Proteomes" id="UP000027222"/>
    </source>
</evidence>
<dbReference type="Proteomes" id="UP000027222">
    <property type="component" value="Unassembled WGS sequence"/>
</dbReference>
<dbReference type="EMBL" id="KL142418">
    <property type="protein sequence ID" value="KDR67027.1"/>
    <property type="molecule type" value="Genomic_DNA"/>
</dbReference>
<dbReference type="HOGENOM" id="CLU_025691_1_0_1"/>
<accession>A0A067SAP9</accession>
<dbReference type="AlphaFoldDB" id="A0A067SAP9"/>